<evidence type="ECO:0000256" key="3">
    <source>
        <dbReference type="ARBA" id="ARBA00022833"/>
    </source>
</evidence>
<keyword evidence="1" id="KW-0479">Metal-binding</keyword>
<proteinExistence type="predicted"/>
<keyword evidence="3" id="KW-0862">Zinc</keyword>
<dbReference type="Proteomes" id="UP001159428">
    <property type="component" value="Unassembled WGS sequence"/>
</dbReference>
<reference evidence="7 8" key="1">
    <citation type="submission" date="2022-05" db="EMBL/GenBank/DDBJ databases">
        <authorList>
            <consortium name="Genoscope - CEA"/>
            <person name="William W."/>
        </authorList>
    </citation>
    <scope>NUCLEOTIDE SEQUENCE [LARGE SCALE GENOMIC DNA]</scope>
</reference>
<feature type="compositionally biased region" description="Polar residues" evidence="5">
    <location>
        <begin position="12"/>
        <end position="25"/>
    </location>
</feature>
<dbReference type="InterPro" id="IPR010666">
    <property type="entry name" value="Znf_GRF"/>
</dbReference>
<dbReference type="Pfam" id="PF06839">
    <property type="entry name" value="Zn_ribbon_GRF"/>
    <property type="match status" value="1"/>
</dbReference>
<protein>
    <recommendedName>
        <fullName evidence="6">GRF-type domain-containing protein</fullName>
    </recommendedName>
</protein>
<evidence type="ECO:0000313" key="7">
    <source>
        <dbReference type="EMBL" id="CAH3167989.1"/>
    </source>
</evidence>
<evidence type="ECO:0000256" key="2">
    <source>
        <dbReference type="ARBA" id="ARBA00022771"/>
    </source>
</evidence>
<dbReference type="EMBL" id="CALNXJ010000169">
    <property type="protein sequence ID" value="CAH3167989.1"/>
    <property type="molecule type" value="Genomic_DNA"/>
</dbReference>
<dbReference type="AlphaFoldDB" id="A0AAU9Y5C4"/>
<evidence type="ECO:0000259" key="6">
    <source>
        <dbReference type="PROSITE" id="PS51999"/>
    </source>
</evidence>
<evidence type="ECO:0000313" key="8">
    <source>
        <dbReference type="Proteomes" id="UP001159428"/>
    </source>
</evidence>
<comment type="caution">
    <text evidence="7">The sequence shown here is derived from an EMBL/GenBank/DDBJ whole genome shotgun (WGS) entry which is preliminary data.</text>
</comment>
<feature type="domain" description="GRF-type" evidence="6">
    <location>
        <begin position="129"/>
        <end position="168"/>
    </location>
</feature>
<evidence type="ECO:0000256" key="4">
    <source>
        <dbReference type="PROSITE-ProRule" id="PRU01343"/>
    </source>
</evidence>
<name>A0AAU9Y5C4_9CNID</name>
<gene>
    <name evidence="7" type="ORF">PMEA_00007978</name>
</gene>
<dbReference type="GO" id="GO:0008270">
    <property type="term" value="F:zinc ion binding"/>
    <property type="evidence" value="ECO:0007669"/>
    <property type="project" value="UniProtKB-KW"/>
</dbReference>
<feature type="non-terminal residue" evidence="7">
    <location>
        <position position="1"/>
    </location>
</feature>
<accession>A0AAU9Y5C4</accession>
<feature type="region of interest" description="Disordered" evidence="5">
    <location>
        <begin position="1"/>
        <end position="25"/>
    </location>
</feature>
<keyword evidence="8" id="KW-1185">Reference proteome</keyword>
<sequence>KKHKKHKKRENTTVPQTLPELQTTPAFKPNELLKEMGFDVSPTTSNSTVSPTTVTTVLAEKQYDLNVCLFHPVKLELFQADSNKEWYVKCPFSRECGVFSSRNLQNAYMGMLNRKVHNTYRNLKGTVMCECNNQASLRVSESSLNPGRPFFGCRNRGGCRFFQWADVGFTKKNEELQKLFKEYGKF</sequence>
<dbReference type="PROSITE" id="PS51999">
    <property type="entry name" value="ZF_GRF"/>
    <property type="match status" value="1"/>
</dbReference>
<evidence type="ECO:0000256" key="1">
    <source>
        <dbReference type="ARBA" id="ARBA00022723"/>
    </source>
</evidence>
<evidence type="ECO:0000256" key="5">
    <source>
        <dbReference type="SAM" id="MobiDB-lite"/>
    </source>
</evidence>
<keyword evidence="2 4" id="KW-0863">Zinc-finger</keyword>
<organism evidence="7 8">
    <name type="scientific">Pocillopora meandrina</name>
    <dbReference type="NCBI Taxonomy" id="46732"/>
    <lineage>
        <taxon>Eukaryota</taxon>
        <taxon>Metazoa</taxon>
        <taxon>Cnidaria</taxon>
        <taxon>Anthozoa</taxon>
        <taxon>Hexacorallia</taxon>
        <taxon>Scleractinia</taxon>
        <taxon>Astrocoeniina</taxon>
        <taxon>Pocilloporidae</taxon>
        <taxon>Pocillopora</taxon>
    </lineage>
</organism>